<dbReference type="InterPro" id="IPR006143">
    <property type="entry name" value="RND_pump_MFP"/>
</dbReference>
<dbReference type="RefSeq" id="WP_330146804.1">
    <property type="nucleotide sequence ID" value="NZ_JAZDQU010000002.1"/>
</dbReference>
<dbReference type="PANTHER" id="PTHR30469">
    <property type="entry name" value="MULTIDRUG RESISTANCE PROTEIN MDTA"/>
    <property type="match status" value="1"/>
</dbReference>
<dbReference type="Pfam" id="PF25954">
    <property type="entry name" value="Beta-barrel_RND_2"/>
    <property type="match status" value="1"/>
</dbReference>
<evidence type="ECO:0000313" key="7">
    <source>
        <dbReference type="Proteomes" id="UP001337681"/>
    </source>
</evidence>
<dbReference type="EMBL" id="JAZDQU010000002">
    <property type="protein sequence ID" value="MEE1885913.1"/>
    <property type="molecule type" value="Genomic_DNA"/>
</dbReference>
<dbReference type="Gene3D" id="1.10.287.470">
    <property type="entry name" value="Helix hairpin bin"/>
    <property type="match status" value="1"/>
</dbReference>
<dbReference type="Pfam" id="PF25989">
    <property type="entry name" value="YknX_C"/>
    <property type="match status" value="1"/>
</dbReference>
<evidence type="ECO:0000256" key="1">
    <source>
        <dbReference type="ARBA" id="ARBA00009477"/>
    </source>
</evidence>
<feature type="domain" description="YknX-like C-terminal permuted SH3-like" evidence="5">
    <location>
        <begin position="284"/>
        <end position="351"/>
    </location>
</feature>
<dbReference type="Proteomes" id="UP001337681">
    <property type="component" value="Unassembled WGS sequence"/>
</dbReference>
<keyword evidence="7" id="KW-1185">Reference proteome</keyword>
<dbReference type="Gene3D" id="2.40.50.100">
    <property type="match status" value="1"/>
</dbReference>
<feature type="coiled-coil region" evidence="2">
    <location>
        <begin position="111"/>
        <end position="162"/>
    </location>
</feature>
<comment type="caution">
    <text evidence="6">The sequence shown here is derived from an EMBL/GenBank/DDBJ whole genome shotgun (WGS) entry which is preliminary data.</text>
</comment>
<feature type="domain" description="CusB-like beta-barrel" evidence="4">
    <location>
        <begin position="206"/>
        <end position="275"/>
    </location>
</feature>
<dbReference type="NCBIfam" id="TIGR01730">
    <property type="entry name" value="RND_mfp"/>
    <property type="match status" value="1"/>
</dbReference>
<name>A0ABU7H3J6_9SPHI</name>
<comment type="similarity">
    <text evidence="1">Belongs to the membrane fusion protein (MFP) (TC 8.A.1) family.</text>
</comment>
<dbReference type="InterPro" id="IPR058637">
    <property type="entry name" value="YknX-like_C"/>
</dbReference>
<sequence length="355" mass="38133">MKKIIISIVSVVAVLALIGWVLSKNKKENEAKTAVVAEGSKGDVVVRTAVISKNVVDMNFSVNGNFIANQRITFNAENSGRITKIYVEEGSRVSKGQLIASIETNILSVDVQTAQDALTNAERDLARYESSYATGGVTQQQLDQARLNAKNAAARLKQAKVKIGDANVKAPFNGIVNKKFIEQGAYVSPGNQLFEIVDVSKLKLGVTVNESQVAQLKVGNKVDILTSVFPGEKFNGKISFIAPQADNTLNFPVEIELYSNPQNKLKAGMYGTAVFEFPAQAASITVPRTAFIGSVSSNKVYILENGNTARERKVVSGRVVGDMVEILDGLKEGEVVITSGQINLVDGTKVAPLTK</sequence>
<dbReference type="Gene3D" id="2.40.30.170">
    <property type="match status" value="1"/>
</dbReference>
<evidence type="ECO:0000259" key="5">
    <source>
        <dbReference type="Pfam" id="PF25989"/>
    </source>
</evidence>
<accession>A0ABU7H3J6</accession>
<evidence type="ECO:0000256" key="2">
    <source>
        <dbReference type="SAM" id="Coils"/>
    </source>
</evidence>
<dbReference type="InterPro" id="IPR058625">
    <property type="entry name" value="MdtA-like_BSH"/>
</dbReference>
<gene>
    <name evidence="6" type="ORF">VRU49_10845</name>
</gene>
<evidence type="ECO:0000313" key="6">
    <source>
        <dbReference type="EMBL" id="MEE1885913.1"/>
    </source>
</evidence>
<keyword evidence="2" id="KW-0175">Coiled coil</keyword>
<protein>
    <submittedName>
        <fullName evidence="6">Efflux RND transporter periplasmic adaptor subunit</fullName>
    </submittedName>
</protein>
<dbReference type="Gene3D" id="2.40.420.20">
    <property type="match status" value="1"/>
</dbReference>
<dbReference type="SUPFAM" id="SSF111369">
    <property type="entry name" value="HlyD-like secretion proteins"/>
    <property type="match status" value="1"/>
</dbReference>
<proteinExistence type="inferred from homology"/>
<organism evidence="6 7">
    <name type="scientific">Pedobacter flavus</name>
    <dbReference type="NCBI Taxonomy" id="3113906"/>
    <lineage>
        <taxon>Bacteria</taxon>
        <taxon>Pseudomonadati</taxon>
        <taxon>Bacteroidota</taxon>
        <taxon>Sphingobacteriia</taxon>
        <taxon>Sphingobacteriales</taxon>
        <taxon>Sphingobacteriaceae</taxon>
        <taxon>Pedobacter</taxon>
    </lineage>
</organism>
<evidence type="ECO:0000259" key="3">
    <source>
        <dbReference type="Pfam" id="PF25917"/>
    </source>
</evidence>
<evidence type="ECO:0000259" key="4">
    <source>
        <dbReference type="Pfam" id="PF25954"/>
    </source>
</evidence>
<dbReference type="PANTHER" id="PTHR30469:SF15">
    <property type="entry name" value="HLYD FAMILY OF SECRETION PROTEINS"/>
    <property type="match status" value="1"/>
</dbReference>
<reference evidence="6 7" key="1">
    <citation type="submission" date="2024-01" db="EMBL/GenBank/DDBJ databases">
        <title>Pedobacter sp. nov., isolated from oil-contaminated soil.</title>
        <authorList>
            <person name="Le N.T.T."/>
        </authorList>
    </citation>
    <scope>NUCLEOTIDE SEQUENCE [LARGE SCALE GENOMIC DNA]</scope>
    <source>
        <strain evidence="6 7">VNH31</strain>
    </source>
</reference>
<dbReference type="InterPro" id="IPR058792">
    <property type="entry name" value="Beta-barrel_RND_2"/>
</dbReference>
<dbReference type="Pfam" id="PF25917">
    <property type="entry name" value="BSH_RND"/>
    <property type="match status" value="1"/>
</dbReference>
<feature type="domain" description="Multidrug resistance protein MdtA-like barrel-sandwich hybrid" evidence="3">
    <location>
        <begin position="75"/>
        <end position="198"/>
    </location>
</feature>